<keyword evidence="2" id="KW-1185">Reference proteome</keyword>
<accession>A0ACC0VSV7</accession>
<sequence length="206" mass="23703">METADSVQFLLHWARKKRNGHRSGRNFHHSSHDKLFCEDLFIERGMAEEILKALKWSRGRCKLVDWMTMPYCAYVIANSYHRTVVTFALEGSSTVLPTKSAPNESSPIYLVLVNQNHFVKLDLLPGVPHPTICRYSLTYAKQAARAWHSIVTEAWTFEELDKVFKNTVDDQFLLVDDEESNEPSNVDKNAVEKCEDLLCIKDIVDK</sequence>
<proteinExistence type="predicted"/>
<dbReference type="EMBL" id="CM047586">
    <property type="protein sequence ID" value="KAI9909593.1"/>
    <property type="molecule type" value="Genomic_DNA"/>
</dbReference>
<organism evidence="1 2">
    <name type="scientific">Peronosclerospora sorghi</name>
    <dbReference type="NCBI Taxonomy" id="230839"/>
    <lineage>
        <taxon>Eukaryota</taxon>
        <taxon>Sar</taxon>
        <taxon>Stramenopiles</taxon>
        <taxon>Oomycota</taxon>
        <taxon>Peronosporomycetes</taxon>
        <taxon>Peronosporales</taxon>
        <taxon>Peronosporaceae</taxon>
        <taxon>Peronosclerospora</taxon>
    </lineage>
</organism>
<evidence type="ECO:0000313" key="1">
    <source>
        <dbReference type="EMBL" id="KAI9909593.1"/>
    </source>
</evidence>
<name>A0ACC0VSV7_9STRA</name>
<comment type="caution">
    <text evidence="1">The sequence shown here is derived from an EMBL/GenBank/DDBJ whole genome shotgun (WGS) entry which is preliminary data.</text>
</comment>
<gene>
    <name evidence="1" type="ORF">PsorP6_014845</name>
</gene>
<reference evidence="1 2" key="1">
    <citation type="journal article" date="2022" name="bioRxiv">
        <title>The genome of the oomycete Peronosclerospora sorghi, a cosmopolitan pathogen of maize and sorghum, is inflated with dispersed pseudogenes.</title>
        <authorList>
            <person name="Fletcher K."/>
            <person name="Martin F."/>
            <person name="Isakeit T."/>
            <person name="Cavanaugh K."/>
            <person name="Magill C."/>
            <person name="Michelmore R."/>
        </authorList>
    </citation>
    <scope>NUCLEOTIDE SEQUENCE [LARGE SCALE GENOMIC DNA]</scope>
    <source>
        <strain evidence="1">P6</strain>
    </source>
</reference>
<dbReference type="Proteomes" id="UP001163321">
    <property type="component" value="Chromosome 7"/>
</dbReference>
<evidence type="ECO:0000313" key="2">
    <source>
        <dbReference type="Proteomes" id="UP001163321"/>
    </source>
</evidence>
<protein>
    <submittedName>
        <fullName evidence="1">Uncharacterized protein</fullName>
    </submittedName>
</protein>